<dbReference type="Proteomes" id="UP001530315">
    <property type="component" value="Unassembled WGS sequence"/>
</dbReference>
<evidence type="ECO:0000256" key="2">
    <source>
        <dbReference type="SAM" id="MobiDB-lite"/>
    </source>
</evidence>
<name>A0ABD3PM51_9STRA</name>
<proteinExistence type="predicted"/>
<keyword evidence="1" id="KW-0175">Coiled coil</keyword>
<dbReference type="AlphaFoldDB" id="A0ABD3PM51"/>
<feature type="coiled-coil region" evidence="1">
    <location>
        <begin position="497"/>
        <end position="524"/>
    </location>
</feature>
<evidence type="ECO:0000256" key="1">
    <source>
        <dbReference type="SAM" id="Coils"/>
    </source>
</evidence>
<protein>
    <submittedName>
        <fullName evidence="3">Uncharacterized protein</fullName>
    </submittedName>
</protein>
<keyword evidence="4" id="KW-1185">Reference proteome</keyword>
<organism evidence="3 4">
    <name type="scientific">Stephanodiscus triporus</name>
    <dbReference type="NCBI Taxonomy" id="2934178"/>
    <lineage>
        <taxon>Eukaryota</taxon>
        <taxon>Sar</taxon>
        <taxon>Stramenopiles</taxon>
        <taxon>Ochrophyta</taxon>
        <taxon>Bacillariophyta</taxon>
        <taxon>Coscinodiscophyceae</taxon>
        <taxon>Thalassiosirophycidae</taxon>
        <taxon>Stephanodiscales</taxon>
        <taxon>Stephanodiscaceae</taxon>
        <taxon>Stephanodiscus</taxon>
    </lineage>
</organism>
<evidence type="ECO:0000313" key="3">
    <source>
        <dbReference type="EMBL" id="KAL3788714.1"/>
    </source>
</evidence>
<comment type="caution">
    <text evidence="3">The sequence shown here is derived from an EMBL/GenBank/DDBJ whole genome shotgun (WGS) entry which is preliminary data.</text>
</comment>
<accession>A0ABD3PM51</accession>
<sequence>MSTGVLIAEPDALGDYKRVLVRFMSWKHGKPVNFGKNRLIINDAYPTTHAFTTSELQEITPEDVCKWMSLMAYHKENPTKEDCPIYATKNSLQYTKKALSYFMVHSNVQWNDVQRFGNPTKSKQVNSLLRVINKMETSNQGKPSSADRAFEYEEFAEAINILSELGGCSPIERAMYACMFTYQCHMVARIDDVSKSKKEWLNFHPLYPYCLMGRLAWSKNVIDKRDSPWQIIVGGDELRLDVLLRFAIYLELACESAFYRSNKQEFTFFAHQGDTPNRVNHRASATLKKKVIDNPSFQRIFETTGRFQMSGDKHKSAKTGSHSFRKYAKTRGRRTGYCSKDEVDLRGRWKLDNSKPSSTYEDTCMPFTDAKVAFQLCPGGPIGYDLVPDSGLSDEWIAEKVTPNISAVYGSKMAAILGKALLWACCDDDGKTIVDRNLLQKVLTSYEAHKDGSVIIDNPVRKVGLILRESNGIAIIESCGVSPSNDQNTATATATVHDITRQRLQMVERKVDNLTQSVANLHNTVTQEFADNAMLLRKMDRLQRRMAAVPAVRRQGKTSNDAVLEGGEELPPNGPRPIVRRDLLSKCPKDLFILWKEYEFGLEGRKPAKLFTSVEKGMAQGVEIDSGLDQQKERRQQSCH</sequence>
<dbReference type="EMBL" id="JALLAZ020000716">
    <property type="protein sequence ID" value="KAL3788714.1"/>
    <property type="molecule type" value="Genomic_DNA"/>
</dbReference>
<evidence type="ECO:0000313" key="4">
    <source>
        <dbReference type="Proteomes" id="UP001530315"/>
    </source>
</evidence>
<gene>
    <name evidence="3" type="ORF">ACHAW5_010577</name>
</gene>
<feature type="region of interest" description="Disordered" evidence="2">
    <location>
        <begin position="551"/>
        <end position="573"/>
    </location>
</feature>
<reference evidence="3 4" key="1">
    <citation type="submission" date="2024-10" db="EMBL/GenBank/DDBJ databases">
        <title>Updated reference genomes for cyclostephanoid diatoms.</title>
        <authorList>
            <person name="Roberts W.R."/>
            <person name="Alverson A.J."/>
        </authorList>
    </citation>
    <scope>NUCLEOTIDE SEQUENCE [LARGE SCALE GENOMIC DNA]</scope>
    <source>
        <strain evidence="3 4">AJA276-08</strain>
    </source>
</reference>